<organism evidence="2 3">
    <name type="scientific">Luteibacter yeojuensis</name>
    <dbReference type="NCBI Taxonomy" id="345309"/>
    <lineage>
        <taxon>Bacteria</taxon>
        <taxon>Pseudomonadati</taxon>
        <taxon>Pseudomonadota</taxon>
        <taxon>Gammaproteobacteria</taxon>
        <taxon>Lysobacterales</taxon>
        <taxon>Rhodanobacteraceae</taxon>
        <taxon>Luteibacter</taxon>
    </lineage>
</organism>
<name>A0A0F3KWZ6_9GAMM</name>
<dbReference type="AlphaFoldDB" id="A0A0F3KWZ6"/>
<keyword evidence="1" id="KW-0472">Membrane</keyword>
<evidence type="ECO:0000313" key="2">
    <source>
        <dbReference type="EMBL" id="KJV35743.1"/>
    </source>
</evidence>
<comment type="caution">
    <text evidence="2">The sequence shown here is derived from an EMBL/GenBank/DDBJ whole genome shotgun (WGS) entry which is preliminary data.</text>
</comment>
<dbReference type="EMBL" id="JZRB01000014">
    <property type="protein sequence ID" value="KJV35743.1"/>
    <property type="molecule type" value="Genomic_DNA"/>
</dbReference>
<sequence>MPRRLPLSPLSEGSSRMVCSISAGMVGVCLTVIGLIRVSITMNKTQTIADDVLAFDAILFLTATLCAYFTQRGGNDVRMHRLERTADAFFLVAMVTLVVVCFLVTYMTL</sequence>
<evidence type="ECO:0000313" key="3">
    <source>
        <dbReference type="Proteomes" id="UP000033651"/>
    </source>
</evidence>
<proteinExistence type="predicted"/>
<protein>
    <submittedName>
        <fullName evidence="2">Uncharacterized protein</fullName>
    </submittedName>
</protein>
<dbReference type="Proteomes" id="UP000033651">
    <property type="component" value="Unassembled WGS sequence"/>
</dbReference>
<dbReference type="PATRIC" id="fig|345309.4.peg.610"/>
<reference evidence="2 3" key="1">
    <citation type="submission" date="2015-03" db="EMBL/GenBank/DDBJ databases">
        <title>Draft genome sequence of Luteibacter yeojuensis strain SU11.</title>
        <authorList>
            <person name="Sulaiman J."/>
            <person name="Priya K."/>
            <person name="Chan K.-G."/>
        </authorList>
    </citation>
    <scope>NUCLEOTIDE SEQUENCE [LARGE SCALE GENOMIC DNA]</scope>
    <source>
        <strain evidence="2 3">SU11</strain>
    </source>
</reference>
<gene>
    <name evidence="2" type="ORF">VI08_07030</name>
</gene>
<feature type="transmembrane region" description="Helical" evidence="1">
    <location>
        <begin position="89"/>
        <end position="108"/>
    </location>
</feature>
<accession>A0A0F3KWZ6</accession>
<feature type="transmembrane region" description="Helical" evidence="1">
    <location>
        <begin position="21"/>
        <end position="40"/>
    </location>
</feature>
<dbReference type="OrthoDB" id="8563419at2"/>
<keyword evidence="1" id="KW-0812">Transmembrane</keyword>
<dbReference type="RefSeq" id="WP_045828840.1">
    <property type="nucleotide sequence ID" value="NZ_JZRB01000014.1"/>
</dbReference>
<feature type="transmembrane region" description="Helical" evidence="1">
    <location>
        <begin position="52"/>
        <end position="69"/>
    </location>
</feature>
<evidence type="ECO:0000256" key="1">
    <source>
        <dbReference type="SAM" id="Phobius"/>
    </source>
</evidence>
<keyword evidence="1" id="KW-1133">Transmembrane helix</keyword>
<keyword evidence="3" id="KW-1185">Reference proteome</keyword>